<accession>A0A9X3WQA9</accession>
<comment type="caution">
    <text evidence="1">The sequence shown here is derived from an EMBL/GenBank/DDBJ whole genome shotgun (WGS) entry which is preliminary data.</text>
</comment>
<dbReference type="EMBL" id="JAMQKB010000003">
    <property type="protein sequence ID" value="MDC3423845.1"/>
    <property type="molecule type" value="Genomic_DNA"/>
</dbReference>
<dbReference type="AlphaFoldDB" id="A0A9X3WQA9"/>
<keyword evidence="2" id="KW-1185">Reference proteome</keyword>
<proteinExistence type="predicted"/>
<gene>
    <name evidence="1" type="ORF">NC797_04890</name>
</gene>
<sequence>MRYNERQQYAHTLQNQFGVDFHKFMEAEGNANQMELAQEFGISLGEVKKLKDKLDRA</sequence>
<dbReference type="Proteomes" id="UP001145050">
    <property type="component" value="Unassembled WGS sequence"/>
</dbReference>
<protein>
    <recommendedName>
        <fullName evidence="3">RNA polymerase subunit sigma-70</fullName>
    </recommendedName>
</protein>
<dbReference type="RefSeq" id="WP_272435620.1">
    <property type="nucleotide sequence ID" value="NZ_JAMQKB010000003.1"/>
</dbReference>
<evidence type="ECO:0000313" key="1">
    <source>
        <dbReference type="EMBL" id="MDC3423845.1"/>
    </source>
</evidence>
<evidence type="ECO:0000313" key="2">
    <source>
        <dbReference type="Proteomes" id="UP001145050"/>
    </source>
</evidence>
<evidence type="ECO:0008006" key="3">
    <source>
        <dbReference type="Google" id="ProtNLM"/>
    </source>
</evidence>
<name>A0A9X3WQA9_9BACI</name>
<reference evidence="1" key="1">
    <citation type="submission" date="2022-06" db="EMBL/GenBank/DDBJ databases">
        <title>Aquibacillus sp. a new bacterium isolated from soil saline samples.</title>
        <authorList>
            <person name="Galisteo C."/>
            <person name="De La Haba R."/>
            <person name="Sanchez-Porro C."/>
            <person name="Ventosa A."/>
        </authorList>
    </citation>
    <scope>NUCLEOTIDE SEQUENCE</scope>
    <source>
        <strain evidence="1">3ASR75-11</strain>
    </source>
</reference>
<organism evidence="1 2">
    <name type="scientific">Terrihalobacillus insolitus</name>
    <dbReference type="NCBI Taxonomy" id="2950438"/>
    <lineage>
        <taxon>Bacteria</taxon>
        <taxon>Bacillati</taxon>
        <taxon>Bacillota</taxon>
        <taxon>Bacilli</taxon>
        <taxon>Bacillales</taxon>
        <taxon>Bacillaceae</taxon>
        <taxon>Terrihalobacillus</taxon>
    </lineage>
</organism>